<evidence type="ECO:0000313" key="1">
    <source>
        <dbReference type="EMBL" id="CAI3984718.1"/>
    </source>
</evidence>
<dbReference type="EMBL" id="CAMXCT010000913">
    <property type="protein sequence ID" value="CAI3984718.1"/>
    <property type="molecule type" value="Genomic_DNA"/>
</dbReference>
<organism evidence="1">
    <name type="scientific">Cladocopium goreaui</name>
    <dbReference type="NCBI Taxonomy" id="2562237"/>
    <lineage>
        <taxon>Eukaryota</taxon>
        <taxon>Sar</taxon>
        <taxon>Alveolata</taxon>
        <taxon>Dinophyceae</taxon>
        <taxon>Suessiales</taxon>
        <taxon>Symbiodiniaceae</taxon>
        <taxon>Cladocopium</taxon>
    </lineage>
</organism>
<dbReference type="EMBL" id="CAMXCT020000913">
    <property type="protein sequence ID" value="CAL1138093.1"/>
    <property type="molecule type" value="Genomic_DNA"/>
</dbReference>
<dbReference type="EMBL" id="CAMXCT030000913">
    <property type="protein sequence ID" value="CAL4772030.1"/>
    <property type="molecule type" value="Genomic_DNA"/>
</dbReference>
<sequence>MECCNGFVDSVNPLDPKDPKWQKSAEFGPDKEMLWQSRPLHKDQWLMSNNAIRAEIQELHSAISAVVERGELCLWELHLIKSAWRIHKEHVAGNIHQKKELVIPFLDERIKLDYNLKQGRSQVLLALEQLSEEVTAVDPSTELQDVLIRLEKYQHGLLQQLNKEESCELQLMRAYFSPDEAKPLVDQLIESHPSLGSFIFFAGDETFSGFMKQEDISSFSWYFNFKIKCQEFDAGFVRPLEAVLHGTPLRTCYFC</sequence>
<comment type="caution">
    <text evidence="1">The sequence shown here is derived from an EMBL/GenBank/DDBJ whole genome shotgun (WGS) entry which is preliminary data.</text>
</comment>
<accession>A0A9P1C4N6</accession>
<reference evidence="2" key="2">
    <citation type="submission" date="2024-04" db="EMBL/GenBank/DDBJ databases">
        <authorList>
            <person name="Chen Y."/>
            <person name="Shah S."/>
            <person name="Dougan E. K."/>
            <person name="Thang M."/>
            <person name="Chan C."/>
        </authorList>
    </citation>
    <scope>NUCLEOTIDE SEQUENCE [LARGE SCALE GENOMIC DNA]</scope>
</reference>
<reference evidence="1" key="1">
    <citation type="submission" date="2022-10" db="EMBL/GenBank/DDBJ databases">
        <authorList>
            <person name="Chen Y."/>
            <person name="Dougan E. K."/>
            <person name="Chan C."/>
            <person name="Rhodes N."/>
            <person name="Thang M."/>
        </authorList>
    </citation>
    <scope>NUCLEOTIDE SEQUENCE</scope>
</reference>
<evidence type="ECO:0000313" key="4">
    <source>
        <dbReference type="Proteomes" id="UP001152797"/>
    </source>
</evidence>
<dbReference type="AlphaFoldDB" id="A0A9P1C4N6"/>
<gene>
    <name evidence="1" type="ORF">C1SCF055_LOCUS12237</name>
</gene>
<proteinExistence type="predicted"/>
<name>A0A9P1C4N6_9DINO</name>
<evidence type="ECO:0000313" key="3">
    <source>
        <dbReference type="EMBL" id="CAL4772030.1"/>
    </source>
</evidence>
<evidence type="ECO:0000313" key="2">
    <source>
        <dbReference type="EMBL" id="CAL1138093.1"/>
    </source>
</evidence>
<protein>
    <submittedName>
        <fullName evidence="3">Hemerythrin-like domain-containing protein</fullName>
    </submittedName>
</protein>
<dbReference type="Proteomes" id="UP001152797">
    <property type="component" value="Unassembled WGS sequence"/>
</dbReference>
<keyword evidence="4" id="KW-1185">Reference proteome</keyword>